<evidence type="ECO:0000256" key="1">
    <source>
        <dbReference type="ARBA" id="ARBA00022679"/>
    </source>
</evidence>
<dbReference type="InterPro" id="IPR050832">
    <property type="entry name" value="Bact_Acetyltransf"/>
</dbReference>
<dbReference type="Proteomes" id="UP000318483">
    <property type="component" value="Chromosome"/>
</dbReference>
<dbReference type="Gene3D" id="3.40.630.30">
    <property type="match status" value="1"/>
</dbReference>
<dbReference type="EMBL" id="CP042261">
    <property type="protein sequence ID" value="QDY70282.1"/>
    <property type="molecule type" value="Genomic_DNA"/>
</dbReference>
<gene>
    <name evidence="4" type="ORF">FPZ52_07865</name>
</gene>
<organism evidence="4 5">
    <name type="scientific">Qingshengfaniella alkalisoli</name>
    <dbReference type="NCBI Taxonomy" id="2599296"/>
    <lineage>
        <taxon>Bacteria</taxon>
        <taxon>Pseudomonadati</taxon>
        <taxon>Pseudomonadota</taxon>
        <taxon>Alphaproteobacteria</taxon>
        <taxon>Rhodobacterales</taxon>
        <taxon>Paracoccaceae</taxon>
        <taxon>Qingshengfaniella</taxon>
    </lineage>
</organism>
<protein>
    <submittedName>
        <fullName evidence="4">GNAT family N-acetyltransferase</fullName>
    </submittedName>
</protein>
<reference evidence="4 5" key="1">
    <citation type="submission" date="2019-07" db="EMBL/GenBank/DDBJ databases">
        <title>Litoreibacter alkalisoli sp. nov., isolated from saline-alkaline soil.</title>
        <authorList>
            <person name="Wang S."/>
            <person name="Xu L."/>
            <person name="Xing Y.-T."/>
            <person name="Sun J.-Q."/>
        </authorList>
    </citation>
    <scope>NUCLEOTIDE SEQUENCE [LARGE SCALE GENOMIC DNA]</scope>
    <source>
        <strain evidence="4 5">LN3S51</strain>
    </source>
</reference>
<accession>A0A5B8IVX5</accession>
<dbReference type="PANTHER" id="PTHR43877:SF2">
    <property type="entry name" value="AMINOALKYLPHOSPHONATE N-ACETYLTRANSFERASE-RELATED"/>
    <property type="match status" value="1"/>
</dbReference>
<keyword evidence="5" id="KW-1185">Reference proteome</keyword>
<keyword evidence="2" id="KW-0012">Acyltransferase</keyword>
<dbReference type="Pfam" id="PF13508">
    <property type="entry name" value="Acetyltransf_7"/>
    <property type="match status" value="1"/>
</dbReference>
<dbReference type="AlphaFoldDB" id="A0A5B8IVX5"/>
<dbReference type="PANTHER" id="PTHR43877">
    <property type="entry name" value="AMINOALKYLPHOSPHONATE N-ACETYLTRANSFERASE-RELATED-RELATED"/>
    <property type="match status" value="1"/>
</dbReference>
<dbReference type="KEGG" id="lit:FPZ52_07865"/>
<evidence type="ECO:0000256" key="2">
    <source>
        <dbReference type="ARBA" id="ARBA00023315"/>
    </source>
</evidence>
<dbReference type="PROSITE" id="PS51186">
    <property type="entry name" value="GNAT"/>
    <property type="match status" value="1"/>
</dbReference>
<dbReference type="SUPFAM" id="SSF55729">
    <property type="entry name" value="Acyl-CoA N-acyltransferases (Nat)"/>
    <property type="match status" value="1"/>
</dbReference>
<dbReference type="InterPro" id="IPR000182">
    <property type="entry name" value="GNAT_dom"/>
</dbReference>
<dbReference type="CDD" id="cd04301">
    <property type="entry name" value="NAT_SF"/>
    <property type="match status" value="1"/>
</dbReference>
<name>A0A5B8IVX5_9RHOB</name>
<sequence>MVLLRKASPADTPAVGDILSEFIDTTPWMPRLHTVDEDRDFCAGLIAEGVVTIAEDAERITGFIALRGDEIDALYVTRSARRQGIGSQLLNHAKTCRACLELWTFQANASAIRFYRRAGFEEVLRTGGQDNEERLPDMRMRWMRDAQGQEARS</sequence>
<dbReference type="GO" id="GO:0016747">
    <property type="term" value="F:acyltransferase activity, transferring groups other than amino-acyl groups"/>
    <property type="evidence" value="ECO:0007669"/>
    <property type="project" value="InterPro"/>
</dbReference>
<evidence type="ECO:0000259" key="3">
    <source>
        <dbReference type="PROSITE" id="PS51186"/>
    </source>
</evidence>
<feature type="domain" description="N-acetyltransferase" evidence="3">
    <location>
        <begin position="2"/>
        <end position="145"/>
    </location>
</feature>
<evidence type="ECO:0000313" key="4">
    <source>
        <dbReference type="EMBL" id="QDY70282.1"/>
    </source>
</evidence>
<keyword evidence="1 4" id="KW-0808">Transferase</keyword>
<dbReference type="OrthoDB" id="9797417at2"/>
<dbReference type="InterPro" id="IPR016181">
    <property type="entry name" value="Acyl_CoA_acyltransferase"/>
</dbReference>
<proteinExistence type="predicted"/>
<evidence type="ECO:0000313" key="5">
    <source>
        <dbReference type="Proteomes" id="UP000318483"/>
    </source>
</evidence>